<reference evidence="1" key="1">
    <citation type="submission" date="2022-04" db="EMBL/GenBank/DDBJ databases">
        <title>Genome of the entomopathogenic fungus Entomophthora muscae.</title>
        <authorList>
            <person name="Elya C."/>
            <person name="Lovett B.R."/>
            <person name="Lee E."/>
            <person name="Macias A.M."/>
            <person name="Hajek A.E."/>
            <person name="De Bivort B.L."/>
            <person name="Kasson M.T."/>
            <person name="De Fine Licht H.H."/>
            <person name="Stajich J.E."/>
        </authorList>
    </citation>
    <scope>NUCLEOTIDE SEQUENCE</scope>
    <source>
        <strain evidence="1">Berkeley</strain>
    </source>
</reference>
<name>A0ACC2U750_9FUNG</name>
<dbReference type="EMBL" id="QTSX02001424">
    <property type="protein sequence ID" value="KAJ9082729.1"/>
    <property type="molecule type" value="Genomic_DNA"/>
</dbReference>
<evidence type="ECO:0000313" key="2">
    <source>
        <dbReference type="Proteomes" id="UP001165960"/>
    </source>
</evidence>
<gene>
    <name evidence="1" type="ORF">DSO57_1001800</name>
</gene>
<evidence type="ECO:0000313" key="1">
    <source>
        <dbReference type="EMBL" id="KAJ9082729.1"/>
    </source>
</evidence>
<comment type="caution">
    <text evidence="1">The sequence shown here is derived from an EMBL/GenBank/DDBJ whole genome shotgun (WGS) entry which is preliminary data.</text>
</comment>
<accession>A0ACC2U750</accession>
<proteinExistence type="predicted"/>
<protein>
    <submittedName>
        <fullName evidence="1">Uncharacterized protein</fullName>
    </submittedName>
</protein>
<keyword evidence="2" id="KW-1185">Reference proteome</keyword>
<sequence>MKDIPTAPPLPNAPPTQDFSKLGFVYITVLGLTNQVMPHTGSWRPLATALNYLVRIVPIVYMAFQAWPASPVGVQPDSSMGRDIQAAEKSLVLKKEIEIPHSDPINDELKFFRCHQRVPNLGKCYHLAQRILQKFSHGRRGYLYSGPPESCSLPLLQLSVMNLWFTQVIPYLFLALYFFHFDLLRPAPSSHQAQENSDQPPRPFCPPGAPYNLVHFTEYPSNPVYLEFTLEEILLYNPEAFTRETEIFGCEGTWITVPPLLFHKYNYLSGYLVPMTPPLTPQPNRLQESVATSEFTYILYLELCTSLSLA</sequence>
<dbReference type="Proteomes" id="UP001165960">
    <property type="component" value="Unassembled WGS sequence"/>
</dbReference>
<organism evidence="1 2">
    <name type="scientific">Entomophthora muscae</name>
    <dbReference type="NCBI Taxonomy" id="34485"/>
    <lineage>
        <taxon>Eukaryota</taxon>
        <taxon>Fungi</taxon>
        <taxon>Fungi incertae sedis</taxon>
        <taxon>Zoopagomycota</taxon>
        <taxon>Entomophthoromycotina</taxon>
        <taxon>Entomophthoromycetes</taxon>
        <taxon>Entomophthorales</taxon>
        <taxon>Entomophthoraceae</taxon>
        <taxon>Entomophthora</taxon>
    </lineage>
</organism>